<feature type="active site" description="Proton donor/acceptor" evidence="3">
    <location>
        <position position="225"/>
    </location>
</feature>
<organism evidence="6 7">
    <name type="scientific">Phytoactinopolyspora mesophila</name>
    <dbReference type="NCBI Taxonomy" id="2650750"/>
    <lineage>
        <taxon>Bacteria</taxon>
        <taxon>Bacillati</taxon>
        <taxon>Actinomycetota</taxon>
        <taxon>Actinomycetes</taxon>
        <taxon>Jiangellales</taxon>
        <taxon>Jiangellaceae</taxon>
        <taxon>Phytoactinopolyspora</taxon>
    </lineage>
</organism>
<sequence length="300" mass="33367">MTDRFKAHFESLDDRFASYGGDEYVEILHSGSRKTEGPVYFPAGRYLVWSDIPNDRLLRWDETTGSIGVFREPSGNANGNTIDRQGRLLTCEQGARRVTRTEHDGSVTVLADRYDGKRLNSPNDIVVRSDGSIWFTDPRYGITGYYEGIEAESEIGADHVYRIDPATGQIEIVADDFVRPNGLAFSADESRLYIVDTRRRHMRVFEVSDDGELSGGDVFAESWFDGIRLDHLGRIWAAALDGLHCYDPDGTLVGKLRLPEAASNLTFGGAKRNNLFITNSAGDLYSIRVTFAGARPGVAR</sequence>
<evidence type="ECO:0000256" key="4">
    <source>
        <dbReference type="PIRSR" id="PIRSR605511-2"/>
    </source>
</evidence>
<dbReference type="GO" id="GO:0046872">
    <property type="term" value="F:metal ion binding"/>
    <property type="evidence" value="ECO:0007669"/>
    <property type="project" value="UniProtKB-KW"/>
</dbReference>
<feature type="binding site" evidence="4">
    <location>
        <position position="36"/>
    </location>
    <ligand>
        <name>a divalent metal cation</name>
        <dbReference type="ChEBI" id="CHEBI:60240"/>
    </ligand>
</feature>
<dbReference type="PANTHER" id="PTHR47572">
    <property type="entry name" value="LIPOPROTEIN-RELATED"/>
    <property type="match status" value="1"/>
</dbReference>
<comment type="caution">
    <text evidence="6">The sequence shown here is derived from an EMBL/GenBank/DDBJ whole genome shotgun (WGS) entry which is preliminary data.</text>
</comment>
<dbReference type="PRINTS" id="PR01790">
    <property type="entry name" value="SMP30FAMILY"/>
</dbReference>
<proteinExistence type="inferred from homology"/>
<keyword evidence="4" id="KW-0862">Zinc</keyword>
<gene>
    <name evidence="6" type="ORF">F7O44_03620</name>
</gene>
<dbReference type="RefSeq" id="WP_162448783.1">
    <property type="nucleotide sequence ID" value="NZ_WLZY01000001.1"/>
</dbReference>
<dbReference type="GO" id="GO:0016787">
    <property type="term" value="F:hydrolase activity"/>
    <property type="evidence" value="ECO:0007669"/>
    <property type="project" value="UniProtKB-KW"/>
</dbReference>
<feature type="domain" description="SMP-30/Gluconolactonase/LRE-like region" evidence="5">
    <location>
        <begin position="35"/>
        <end position="279"/>
    </location>
</feature>
<feature type="binding site" evidence="4">
    <location>
        <position position="123"/>
    </location>
    <ligand>
        <name>substrate</name>
    </ligand>
</feature>
<name>A0A7K3LYS9_9ACTN</name>
<dbReference type="PANTHER" id="PTHR47572:SF4">
    <property type="entry name" value="LACTONASE DRP35"/>
    <property type="match status" value="1"/>
</dbReference>
<dbReference type="InterPro" id="IPR013658">
    <property type="entry name" value="SGL"/>
</dbReference>
<dbReference type="InterPro" id="IPR011042">
    <property type="entry name" value="6-blade_b-propeller_TolB-like"/>
</dbReference>
<evidence type="ECO:0000256" key="2">
    <source>
        <dbReference type="ARBA" id="ARBA00022801"/>
    </source>
</evidence>
<dbReference type="SUPFAM" id="SSF63829">
    <property type="entry name" value="Calcium-dependent phosphotriesterase"/>
    <property type="match status" value="1"/>
</dbReference>
<keyword evidence="4" id="KW-0479">Metal-binding</keyword>
<comment type="similarity">
    <text evidence="1">Belongs to the SMP-30/CGR1 family.</text>
</comment>
<protein>
    <submittedName>
        <fullName evidence="6">SMP-30/gluconolactonase/LRE family protein</fullName>
    </submittedName>
</protein>
<dbReference type="Proteomes" id="UP000460435">
    <property type="component" value="Unassembled WGS sequence"/>
</dbReference>
<keyword evidence="2" id="KW-0378">Hydrolase</keyword>
<reference evidence="6 7" key="1">
    <citation type="submission" date="2019-11" db="EMBL/GenBank/DDBJ databases">
        <authorList>
            <person name="Li X.-J."/>
            <person name="Feng X.-M."/>
        </authorList>
    </citation>
    <scope>NUCLEOTIDE SEQUENCE [LARGE SCALE GENOMIC DNA]</scope>
    <source>
        <strain evidence="6 7">XMNu-373</strain>
    </source>
</reference>
<feature type="binding site" evidence="4">
    <location>
        <position position="225"/>
    </location>
    <ligand>
        <name>a divalent metal cation</name>
        <dbReference type="ChEBI" id="CHEBI:60240"/>
    </ligand>
</feature>
<evidence type="ECO:0000256" key="1">
    <source>
        <dbReference type="ARBA" id="ARBA00008853"/>
    </source>
</evidence>
<dbReference type="InterPro" id="IPR005511">
    <property type="entry name" value="SMP-30"/>
</dbReference>
<comment type="cofactor">
    <cofactor evidence="4">
        <name>Zn(2+)</name>
        <dbReference type="ChEBI" id="CHEBI:29105"/>
    </cofactor>
    <text evidence="4">Binds 1 divalent metal cation per subunit.</text>
</comment>
<dbReference type="AlphaFoldDB" id="A0A7K3LYS9"/>
<feature type="binding site" evidence="4">
    <location>
        <position position="181"/>
    </location>
    <ligand>
        <name>a divalent metal cation</name>
        <dbReference type="ChEBI" id="CHEBI:60240"/>
    </ligand>
</feature>
<evidence type="ECO:0000259" key="5">
    <source>
        <dbReference type="Pfam" id="PF08450"/>
    </source>
</evidence>
<dbReference type="Gene3D" id="2.120.10.30">
    <property type="entry name" value="TolB, C-terminal domain"/>
    <property type="match status" value="1"/>
</dbReference>
<keyword evidence="7" id="KW-1185">Reference proteome</keyword>
<dbReference type="EMBL" id="WLZY01000001">
    <property type="protein sequence ID" value="NDL56159.1"/>
    <property type="molecule type" value="Genomic_DNA"/>
</dbReference>
<accession>A0A7K3LYS9</accession>
<evidence type="ECO:0000313" key="7">
    <source>
        <dbReference type="Proteomes" id="UP000460435"/>
    </source>
</evidence>
<dbReference type="Pfam" id="PF08450">
    <property type="entry name" value="SGL"/>
    <property type="match status" value="1"/>
</dbReference>
<evidence type="ECO:0000256" key="3">
    <source>
        <dbReference type="PIRSR" id="PIRSR605511-1"/>
    </source>
</evidence>
<evidence type="ECO:0000313" key="6">
    <source>
        <dbReference type="EMBL" id="NDL56159.1"/>
    </source>
</evidence>
<dbReference type="InterPro" id="IPR051262">
    <property type="entry name" value="SMP-30/CGR1_Lactonase"/>
</dbReference>